<dbReference type="InterPro" id="IPR036390">
    <property type="entry name" value="WH_DNA-bd_sf"/>
</dbReference>
<protein>
    <submittedName>
        <fullName evidence="2">DNA-binding MarR family transcriptional regulator</fullName>
    </submittedName>
</protein>
<dbReference type="EMBL" id="JACIBU010000001">
    <property type="protein sequence ID" value="MBB3675037.1"/>
    <property type="molecule type" value="Genomic_DNA"/>
</dbReference>
<dbReference type="AlphaFoldDB" id="A0A839XY49"/>
<dbReference type="PANTHER" id="PTHR33164:SF94">
    <property type="entry name" value="TRANSCRIPTIONAL REGULATORY PROTEIN-RELATED"/>
    <property type="match status" value="1"/>
</dbReference>
<dbReference type="InterPro" id="IPR000835">
    <property type="entry name" value="HTH_MarR-typ"/>
</dbReference>
<keyword evidence="2" id="KW-0238">DNA-binding</keyword>
<dbReference type="RefSeq" id="WP_220035764.1">
    <property type="nucleotide sequence ID" value="NZ_JACIBU010000001.1"/>
</dbReference>
<dbReference type="Pfam" id="PF12802">
    <property type="entry name" value="MarR_2"/>
    <property type="match status" value="1"/>
</dbReference>
<dbReference type="GO" id="GO:0006950">
    <property type="term" value="P:response to stress"/>
    <property type="evidence" value="ECO:0007669"/>
    <property type="project" value="TreeGrafter"/>
</dbReference>
<dbReference type="GO" id="GO:0003700">
    <property type="term" value="F:DNA-binding transcription factor activity"/>
    <property type="evidence" value="ECO:0007669"/>
    <property type="project" value="InterPro"/>
</dbReference>
<organism evidence="2 3">
    <name type="scientific">Modestobacter versicolor</name>
    <dbReference type="NCBI Taxonomy" id="429133"/>
    <lineage>
        <taxon>Bacteria</taxon>
        <taxon>Bacillati</taxon>
        <taxon>Actinomycetota</taxon>
        <taxon>Actinomycetes</taxon>
        <taxon>Geodermatophilales</taxon>
        <taxon>Geodermatophilaceae</taxon>
        <taxon>Modestobacter</taxon>
    </lineage>
</organism>
<dbReference type="PROSITE" id="PS50995">
    <property type="entry name" value="HTH_MARR_2"/>
    <property type="match status" value="1"/>
</dbReference>
<dbReference type="InterPro" id="IPR039422">
    <property type="entry name" value="MarR/SlyA-like"/>
</dbReference>
<dbReference type="SUPFAM" id="SSF46785">
    <property type="entry name" value="Winged helix' DNA-binding domain"/>
    <property type="match status" value="1"/>
</dbReference>
<reference evidence="2 3" key="1">
    <citation type="submission" date="2020-08" db="EMBL/GenBank/DDBJ databases">
        <title>Sequencing the genomes of 1000 actinobacteria strains.</title>
        <authorList>
            <person name="Klenk H.-P."/>
        </authorList>
    </citation>
    <scope>NUCLEOTIDE SEQUENCE [LARGE SCALE GENOMIC DNA]</scope>
    <source>
        <strain evidence="2 3">DSM 16678</strain>
    </source>
</reference>
<dbReference type="GO" id="GO:0003677">
    <property type="term" value="F:DNA binding"/>
    <property type="evidence" value="ECO:0007669"/>
    <property type="project" value="UniProtKB-KW"/>
</dbReference>
<proteinExistence type="predicted"/>
<sequence length="151" mass="16474">MSTDELDLVDVLDRFVRLETVLWNALDARLVDASDVTLGRLQTLRVIQRTPDCRVHDVVQQLAITVGGASKAVDRIEAAGLCRRRAHPTDRRSSILEVTPAGERLIADGTALLRAELTRRMGAVLPDGTLREFAAVVDRLLAAHDDIEAGG</sequence>
<dbReference type="InterPro" id="IPR036388">
    <property type="entry name" value="WH-like_DNA-bd_sf"/>
</dbReference>
<dbReference type="Proteomes" id="UP000580718">
    <property type="component" value="Unassembled WGS sequence"/>
</dbReference>
<feature type="domain" description="HTH marR-type" evidence="1">
    <location>
        <begin position="5"/>
        <end position="142"/>
    </location>
</feature>
<dbReference type="SMART" id="SM00347">
    <property type="entry name" value="HTH_MARR"/>
    <property type="match status" value="1"/>
</dbReference>
<evidence type="ECO:0000313" key="2">
    <source>
        <dbReference type="EMBL" id="MBB3675037.1"/>
    </source>
</evidence>
<gene>
    <name evidence="2" type="ORF">FHX36_000772</name>
</gene>
<dbReference type="Gene3D" id="1.10.10.10">
    <property type="entry name" value="Winged helix-like DNA-binding domain superfamily/Winged helix DNA-binding domain"/>
    <property type="match status" value="1"/>
</dbReference>
<evidence type="ECO:0000259" key="1">
    <source>
        <dbReference type="PROSITE" id="PS50995"/>
    </source>
</evidence>
<dbReference type="PANTHER" id="PTHR33164">
    <property type="entry name" value="TRANSCRIPTIONAL REGULATOR, MARR FAMILY"/>
    <property type="match status" value="1"/>
</dbReference>
<evidence type="ECO:0000313" key="3">
    <source>
        <dbReference type="Proteomes" id="UP000580718"/>
    </source>
</evidence>
<comment type="caution">
    <text evidence="2">The sequence shown here is derived from an EMBL/GenBank/DDBJ whole genome shotgun (WGS) entry which is preliminary data.</text>
</comment>
<name>A0A839XY49_9ACTN</name>
<accession>A0A839XY49</accession>